<comment type="similarity">
    <text evidence="2">Belongs to the tRNA methyltransferase O family.</text>
</comment>
<dbReference type="EMBL" id="JASGBQ010000007">
    <property type="protein sequence ID" value="MDI9242035.1"/>
    <property type="molecule type" value="Genomic_DNA"/>
</dbReference>
<dbReference type="InterPro" id="IPR023368">
    <property type="entry name" value="UPF0066_cons_site"/>
</dbReference>
<dbReference type="SUPFAM" id="SSF118196">
    <property type="entry name" value="YaeB-like"/>
    <property type="match status" value="1"/>
</dbReference>
<dbReference type="InterPro" id="IPR023370">
    <property type="entry name" value="TrmO-like_N"/>
</dbReference>
<feature type="domain" description="TsaA-like" evidence="3">
    <location>
        <begin position="1"/>
        <end position="142"/>
    </location>
</feature>
<dbReference type="PROSITE" id="PS01318">
    <property type="entry name" value="TSAA_1"/>
    <property type="match status" value="1"/>
</dbReference>
<name>A0AAP4EZM3_9FIRM</name>
<dbReference type="InterPro" id="IPR036413">
    <property type="entry name" value="YaeB-like_sf"/>
</dbReference>
<evidence type="ECO:0000256" key="2">
    <source>
        <dbReference type="ARBA" id="ARBA00033753"/>
    </source>
</evidence>
<evidence type="ECO:0000313" key="4">
    <source>
        <dbReference type="EMBL" id="MDI9242035.1"/>
    </source>
</evidence>
<accession>A0AAP4EZM3</accession>
<keyword evidence="5" id="KW-1185">Reference proteome</keyword>
<evidence type="ECO:0000313" key="5">
    <source>
        <dbReference type="Proteomes" id="UP001300383"/>
    </source>
</evidence>
<evidence type="ECO:0000256" key="1">
    <source>
        <dbReference type="ARBA" id="ARBA00022691"/>
    </source>
</evidence>
<dbReference type="InterPro" id="IPR040372">
    <property type="entry name" value="YaeB-like"/>
</dbReference>
<comment type="caution">
    <text evidence="4">The sequence shown here is derived from an EMBL/GenBank/DDBJ whole genome shotgun (WGS) entry which is preliminary data.</text>
</comment>
<dbReference type="Gene3D" id="3.30.2310.10">
    <property type="entry name" value="YaeB-like"/>
    <property type="match status" value="1"/>
</dbReference>
<protein>
    <submittedName>
        <fullName evidence="4">tRNA (N6-threonylcarbamoyladenosine(37)-N6)-methyltransferase TrmO</fullName>
    </submittedName>
</protein>
<dbReference type="Pfam" id="PF01980">
    <property type="entry name" value="TrmO_N"/>
    <property type="match status" value="1"/>
</dbReference>
<dbReference type="Proteomes" id="UP001300383">
    <property type="component" value="Unassembled WGS sequence"/>
</dbReference>
<dbReference type="PANTHER" id="PTHR12818">
    <property type="entry name" value="TRNA (ADENINE(37)-N6)-METHYLTRANSFERASE"/>
    <property type="match status" value="1"/>
</dbReference>
<dbReference type="RefSeq" id="WP_283230539.1">
    <property type="nucleotide sequence ID" value="NZ_JASGBQ010000007.1"/>
</dbReference>
<keyword evidence="1" id="KW-0949">S-adenosyl-L-methionine</keyword>
<dbReference type="CDD" id="cd09281">
    <property type="entry name" value="UPF0066"/>
    <property type="match status" value="1"/>
</dbReference>
<dbReference type="InterPro" id="IPR041369">
    <property type="entry name" value="TrmO_C"/>
</dbReference>
<dbReference type="AlphaFoldDB" id="A0AAP4EZM3"/>
<dbReference type="PROSITE" id="PS51668">
    <property type="entry name" value="TSAA_2"/>
    <property type="match status" value="1"/>
</dbReference>
<organism evidence="4 5">
    <name type="scientific">Fusibacillus kribbianus</name>
    <dbReference type="NCBI Taxonomy" id="3044208"/>
    <lineage>
        <taxon>Bacteria</taxon>
        <taxon>Bacillati</taxon>
        <taxon>Bacillota</taxon>
        <taxon>Clostridia</taxon>
        <taxon>Lachnospirales</taxon>
        <taxon>Lachnospiraceae</taxon>
        <taxon>Fusibacillus</taxon>
    </lineage>
</organism>
<dbReference type="Pfam" id="PF18389">
    <property type="entry name" value="TrmO_C"/>
    <property type="match status" value="1"/>
</dbReference>
<dbReference type="InterPro" id="IPR036414">
    <property type="entry name" value="YaeB_N_sf"/>
</dbReference>
<dbReference type="PANTHER" id="PTHR12818:SF0">
    <property type="entry name" value="TRNA (ADENINE(37)-N6)-METHYLTRANSFERASE"/>
    <property type="match status" value="1"/>
</dbReference>
<dbReference type="Gene3D" id="2.40.30.70">
    <property type="entry name" value="YaeB-like"/>
    <property type="match status" value="1"/>
</dbReference>
<gene>
    <name evidence="4" type="primary">tsaA</name>
    <name evidence="4" type="ORF">QJ036_06010</name>
</gene>
<reference evidence="4 5" key="1">
    <citation type="submission" date="2023-05" db="EMBL/GenBank/DDBJ databases">
        <title>[ruminococcus] sp. nov., isolated from a pig farm feces dump.</title>
        <authorList>
            <person name="Chang Y.-H."/>
        </authorList>
    </citation>
    <scope>NUCLEOTIDE SEQUENCE [LARGE SCALE GENOMIC DNA]</scope>
    <source>
        <strain evidence="4 5">YH-rum2234</strain>
    </source>
</reference>
<evidence type="ECO:0000259" key="3">
    <source>
        <dbReference type="PROSITE" id="PS51668"/>
    </source>
</evidence>
<sequence>MEIIARIYTDFAEKFGIPRQSGLVRELTGKIVFEPKYRCTDAVKGLEGFDYIWLLWKFQGTERGHWSATVKPPRLGGNTRMGVFATRSPFRPNPIGLSSVKLEHIEYSEDGPVLFVSGIDLKNETPIYDIKPYLPYTDCHPDAREGFAHAVKEYALQVEFPEELLKLFPAEKQEAIIEVLRQDPRPSYHDDETRKYGVAFAGYDVHFRVKGDVLTVFEVVPYVG</sequence>
<dbReference type="NCBIfam" id="TIGR00104">
    <property type="entry name" value="tRNA_TsaA"/>
    <property type="match status" value="1"/>
</dbReference>
<proteinExistence type="inferred from homology"/>